<dbReference type="RefSeq" id="XP_067921548.1">
    <property type="nucleotide sequence ID" value="XM_068066477.1"/>
</dbReference>
<organism evidence="2 3">
    <name type="scientific">Cystoisospora suis</name>
    <dbReference type="NCBI Taxonomy" id="483139"/>
    <lineage>
        <taxon>Eukaryota</taxon>
        <taxon>Sar</taxon>
        <taxon>Alveolata</taxon>
        <taxon>Apicomplexa</taxon>
        <taxon>Conoidasida</taxon>
        <taxon>Coccidia</taxon>
        <taxon>Eucoccidiorida</taxon>
        <taxon>Eimeriorina</taxon>
        <taxon>Sarcocystidae</taxon>
        <taxon>Cystoisospora</taxon>
    </lineage>
</organism>
<dbReference type="Proteomes" id="UP000221165">
    <property type="component" value="Unassembled WGS sequence"/>
</dbReference>
<feature type="compositionally biased region" description="Basic and acidic residues" evidence="1">
    <location>
        <begin position="7"/>
        <end position="18"/>
    </location>
</feature>
<dbReference type="OrthoDB" id="354626at2759"/>
<accession>A0A2C6KUE4</accession>
<evidence type="ECO:0000313" key="3">
    <source>
        <dbReference type="Proteomes" id="UP000221165"/>
    </source>
</evidence>
<keyword evidence="3" id="KW-1185">Reference proteome</keyword>
<reference evidence="2 3" key="1">
    <citation type="journal article" date="2017" name="Int. J. Parasitol.">
        <title>The genome of the protozoan parasite Cystoisospora suis and a reverse vaccinology approach to identify vaccine candidates.</title>
        <authorList>
            <person name="Palmieri N."/>
            <person name="Shrestha A."/>
            <person name="Ruttkowski B."/>
            <person name="Beck T."/>
            <person name="Vogl C."/>
            <person name="Tomley F."/>
            <person name="Blake D.P."/>
            <person name="Joachim A."/>
        </authorList>
    </citation>
    <scope>NUCLEOTIDE SEQUENCE [LARGE SCALE GENOMIC DNA]</scope>
    <source>
        <strain evidence="2 3">Wien I</strain>
    </source>
</reference>
<feature type="region of interest" description="Disordered" evidence="1">
    <location>
        <begin position="1"/>
        <end position="26"/>
    </location>
</feature>
<evidence type="ECO:0000313" key="2">
    <source>
        <dbReference type="EMBL" id="PHJ19855.1"/>
    </source>
</evidence>
<protein>
    <submittedName>
        <fullName evidence="2">Transmembrane</fullName>
    </submittedName>
</protein>
<dbReference type="VEuPathDB" id="ToxoDB:CSUI_006314"/>
<evidence type="ECO:0000256" key="1">
    <source>
        <dbReference type="SAM" id="MobiDB-lite"/>
    </source>
</evidence>
<comment type="caution">
    <text evidence="2">The sequence shown here is derived from an EMBL/GenBank/DDBJ whole genome shotgun (WGS) entry which is preliminary data.</text>
</comment>
<keyword evidence="2" id="KW-0472">Membrane</keyword>
<dbReference type="AlphaFoldDB" id="A0A2C6KUE4"/>
<gene>
    <name evidence="2" type="ORF">CSUI_006314</name>
</gene>
<proteinExistence type="predicted"/>
<dbReference type="EMBL" id="MIGC01003159">
    <property type="protein sequence ID" value="PHJ19855.1"/>
    <property type="molecule type" value="Genomic_DNA"/>
</dbReference>
<keyword evidence="2" id="KW-0812">Transmembrane</keyword>
<dbReference type="GeneID" id="94429688"/>
<sequence length="117" mass="13760">MTNRQNKRGENEQGDGKKKTSSSPSFLKRCLSSCCFSACCSKRQRKEKSKKGENLPADLFDLSEYNENELLLTDQERLWIRLTQISREAVQKTRRLPVKGFSFKRIIQKLYFSYKVR</sequence>
<name>A0A2C6KUE4_9APIC</name>